<evidence type="ECO:0000313" key="2">
    <source>
        <dbReference type="EMBL" id="ACO34614.1"/>
    </source>
</evidence>
<reference evidence="2 3" key="1">
    <citation type="journal article" date="2009" name="Appl. Environ. Microbiol.">
        <title>Three genomes from the phylum Acidobacteria provide insight into the lifestyles of these microorganisms in soils.</title>
        <authorList>
            <person name="Ward N.L."/>
            <person name="Challacombe J.F."/>
            <person name="Janssen P.H."/>
            <person name="Henrissat B."/>
            <person name="Coutinho P.M."/>
            <person name="Wu M."/>
            <person name="Xie G."/>
            <person name="Haft D.H."/>
            <person name="Sait M."/>
            <person name="Badger J."/>
            <person name="Barabote R.D."/>
            <person name="Bradley B."/>
            <person name="Brettin T.S."/>
            <person name="Brinkac L.M."/>
            <person name="Bruce D."/>
            <person name="Creasy T."/>
            <person name="Daugherty S.C."/>
            <person name="Davidsen T.M."/>
            <person name="DeBoy R.T."/>
            <person name="Detter J.C."/>
            <person name="Dodson R.J."/>
            <person name="Durkin A.S."/>
            <person name="Ganapathy A."/>
            <person name="Gwinn-Giglio M."/>
            <person name="Han C.S."/>
            <person name="Khouri H."/>
            <person name="Kiss H."/>
            <person name="Kothari S.P."/>
            <person name="Madupu R."/>
            <person name="Nelson K.E."/>
            <person name="Nelson W.C."/>
            <person name="Paulsen I."/>
            <person name="Penn K."/>
            <person name="Ren Q."/>
            <person name="Rosovitz M.J."/>
            <person name="Selengut J.D."/>
            <person name="Shrivastava S."/>
            <person name="Sullivan S.A."/>
            <person name="Tapia R."/>
            <person name="Thompson L.S."/>
            <person name="Watkins K.L."/>
            <person name="Yang Q."/>
            <person name="Yu C."/>
            <person name="Zafar N."/>
            <person name="Zhou L."/>
            <person name="Kuske C.R."/>
        </authorList>
    </citation>
    <scope>NUCLEOTIDE SEQUENCE [LARGE SCALE GENOMIC DNA]</scope>
    <source>
        <strain evidence="3">ATCC 51196 / DSM 11244 / BCRC 80197 / JCM 7670 / NBRC 15755 / NCIMB 13165 / 161</strain>
    </source>
</reference>
<dbReference type="HOGENOM" id="CLU_1912506_0_0_0"/>
<protein>
    <submittedName>
        <fullName evidence="2">Uncharacterized protein</fullName>
    </submittedName>
</protein>
<keyword evidence="3" id="KW-1185">Reference proteome</keyword>
<name>C1F958_ACIC5</name>
<dbReference type="AlphaFoldDB" id="C1F958"/>
<accession>C1F958</accession>
<feature type="region of interest" description="Disordered" evidence="1">
    <location>
        <begin position="40"/>
        <end position="63"/>
    </location>
</feature>
<sequence>MRAAAKAVLQSAATRATPKIRFFFTSILPAGFQSVKYARRSSRNASRGTSIAEPRKHLFIPPKAQVPPHTLRVILSETNRGGKNPGDAAITYTARSFSHHSRPHAAMKGTGFSPYIPAAKRKAASAPEGILD</sequence>
<proteinExistence type="predicted"/>
<gene>
    <name evidence="2" type="ordered locus">ACP_0211</name>
</gene>
<evidence type="ECO:0000313" key="3">
    <source>
        <dbReference type="Proteomes" id="UP000002207"/>
    </source>
</evidence>
<dbReference type="STRING" id="240015.ACP_0211"/>
<dbReference type="Proteomes" id="UP000002207">
    <property type="component" value="Chromosome"/>
</dbReference>
<dbReference type="KEGG" id="aca:ACP_0211"/>
<dbReference type="EMBL" id="CP001472">
    <property type="protein sequence ID" value="ACO34614.1"/>
    <property type="molecule type" value="Genomic_DNA"/>
</dbReference>
<dbReference type="InParanoid" id="C1F958"/>
<evidence type="ECO:0000256" key="1">
    <source>
        <dbReference type="SAM" id="MobiDB-lite"/>
    </source>
</evidence>
<organism evidence="2 3">
    <name type="scientific">Acidobacterium capsulatum (strain ATCC 51196 / DSM 11244 / BCRC 80197 / JCM 7670 / NBRC 15755 / NCIMB 13165 / 161)</name>
    <dbReference type="NCBI Taxonomy" id="240015"/>
    <lineage>
        <taxon>Bacteria</taxon>
        <taxon>Pseudomonadati</taxon>
        <taxon>Acidobacteriota</taxon>
        <taxon>Terriglobia</taxon>
        <taxon>Terriglobales</taxon>
        <taxon>Acidobacteriaceae</taxon>
        <taxon>Acidobacterium</taxon>
    </lineage>
</organism>